<reference evidence="1 2" key="1">
    <citation type="submission" date="2019-10" db="EMBL/GenBank/DDBJ databases">
        <title>Draft Genome Assembly of Rhodococcus zopfii DSM44189.</title>
        <authorList>
            <person name="Sutton J.M."/>
            <person name="Akob D.M."/>
            <person name="Bushman T.J."/>
        </authorList>
    </citation>
    <scope>NUCLEOTIDE SEQUENCE [LARGE SCALE GENOMIC DNA]</scope>
    <source>
        <strain evidence="1 2">DSM 44189</strain>
    </source>
</reference>
<dbReference type="Proteomes" id="UP001275440">
    <property type="component" value="Unassembled WGS sequence"/>
</dbReference>
<organism evidence="1 2">
    <name type="scientific">Rhodococcus zopfii</name>
    <dbReference type="NCBI Taxonomy" id="43772"/>
    <lineage>
        <taxon>Bacteria</taxon>
        <taxon>Bacillati</taxon>
        <taxon>Actinomycetota</taxon>
        <taxon>Actinomycetes</taxon>
        <taxon>Mycobacteriales</taxon>
        <taxon>Nocardiaceae</taxon>
        <taxon>Rhodococcus</taxon>
    </lineage>
</organism>
<keyword evidence="2" id="KW-1185">Reference proteome</keyword>
<proteinExistence type="predicted"/>
<sequence length="142" mass="15157">MDTWLEVDGSWQGRVALQDSGTSRCSHQQISAQRLFEAVTSKFAEFEGGAADPGSEFEIYATANVAPRLDRVTQPEARVAGTLVDTAGAHVQFHSNDELELEVRDDGRQVAFALTATGSGLDIDDAPLTVRGVIACSSVTES</sequence>
<evidence type="ECO:0000313" key="1">
    <source>
        <dbReference type="EMBL" id="MDV2477298.1"/>
    </source>
</evidence>
<evidence type="ECO:0000313" key="2">
    <source>
        <dbReference type="Proteomes" id="UP001275440"/>
    </source>
</evidence>
<accession>A0ABU3WTI8</accession>
<comment type="caution">
    <text evidence="1">The sequence shown here is derived from an EMBL/GenBank/DDBJ whole genome shotgun (WGS) entry which is preliminary data.</text>
</comment>
<dbReference type="EMBL" id="WBMO01000003">
    <property type="protein sequence ID" value="MDV2477298.1"/>
    <property type="molecule type" value="Genomic_DNA"/>
</dbReference>
<protein>
    <submittedName>
        <fullName evidence="1">Uncharacterized protein</fullName>
    </submittedName>
</protein>
<gene>
    <name evidence="1" type="ORF">F8M49_21560</name>
</gene>
<name>A0ABU3WTI8_9NOCA</name>